<dbReference type="EMBL" id="LAZP02000014">
    <property type="protein sequence ID" value="PFH62905.1"/>
    <property type="molecule type" value="Genomic_DNA"/>
</dbReference>
<sequence length="101" mass="11120">MSGSSHWSSQVTVGAASSHSTHSTPSSSSSSRYATMDRAAADRVDRWLRDDNAPGTVPRDAQGRRQCRACHADSVIASLERRPPPRCLLGRDERGICRLWR</sequence>
<reference evidence="2 3" key="2">
    <citation type="journal article" date="2017" name="Sci. Rep.">
        <title>Ant-infecting Ophiocordyceps genomes reveal a high diversity of potential behavioral manipulation genes and a possible major role for enterotoxins.</title>
        <authorList>
            <person name="de Bekker C."/>
            <person name="Ohm R.A."/>
            <person name="Evans H.C."/>
            <person name="Brachmann A."/>
            <person name="Hughes D.P."/>
        </authorList>
    </citation>
    <scope>NUCLEOTIDE SEQUENCE [LARGE SCALE GENOMIC DNA]</scope>
    <source>
        <strain evidence="2 3">SC16a</strain>
    </source>
</reference>
<feature type="compositionally biased region" description="Basic and acidic residues" evidence="1">
    <location>
        <begin position="39"/>
        <end position="52"/>
    </location>
</feature>
<dbReference type="OrthoDB" id="4924678at2759"/>
<keyword evidence="3" id="KW-1185">Reference proteome</keyword>
<accession>A0A2A9PN40</accession>
<organism evidence="2 3">
    <name type="scientific">Ophiocordyceps unilateralis</name>
    <name type="common">Zombie-ant fungus</name>
    <name type="synonym">Torrubia unilateralis</name>
    <dbReference type="NCBI Taxonomy" id="268505"/>
    <lineage>
        <taxon>Eukaryota</taxon>
        <taxon>Fungi</taxon>
        <taxon>Dikarya</taxon>
        <taxon>Ascomycota</taxon>
        <taxon>Pezizomycotina</taxon>
        <taxon>Sordariomycetes</taxon>
        <taxon>Hypocreomycetidae</taxon>
        <taxon>Hypocreales</taxon>
        <taxon>Ophiocordycipitaceae</taxon>
        <taxon>Ophiocordyceps</taxon>
    </lineage>
</organism>
<protein>
    <submittedName>
        <fullName evidence="2">Uncharacterized protein</fullName>
    </submittedName>
</protein>
<dbReference type="AlphaFoldDB" id="A0A2A9PN40"/>
<dbReference type="Proteomes" id="UP000037136">
    <property type="component" value="Unassembled WGS sequence"/>
</dbReference>
<gene>
    <name evidence="2" type="ORF">XA68_11224</name>
</gene>
<evidence type="ECO:0000313" key="3">
    <source>
        <dbReference type="Proteomes" id="UP000037136"/>
    </source>
</evidence>
<feature type="region of interest" description="Disordered" evidence="1">
    <location>
        <begin position="1"/>
        <end position="66"/>
    </location>
</feature>
<comment type="caution">
    <text evidence="2">The sequence shown here is derived from an EMBL/GenBank/DDBJ whole genome shotgun (WGS) entry which is preliminary data.</text>
</comment>
<feature type="compositionally biased region" description="Polar residues" evidence="1">
    <location>
        <begin position="1"/>
        <end position="12"/>
    </location>
</feature>
<feature type="compositionally biased region" description="Low complexity" evidence="1">
    <location>
        <begin position="17"/>
        <end position="31"/>
    </location>
</feature>
<proteinExistence type="predicted"/>
<name>A0A2A9PN40_OPHUN</name>
<evidence type="ECO:0000256" key="1">
    <source>
        <dbReference type="SAM" id="MobiDB-lite"/>
    </source>
</evidence>
<reference evidence="2 3" key="1">
    <citation type="journal article" date="2015" name="BMC Genomics">
        <title>Gene expression during zombie ant biting behavior reflects the complexity underlying fungal parasitic behavioral manipulation.</title>
        <authorList>
            <person name="de Bekker C."/>
            <person name="Ohm R.A."/>
            <person name="Loreto R.G."/>
            <person name="Sebastian A."/>
            <person name="Albert I."/>
            <person name="Merrow M."/>
            <person name="Brachmann A."/>
            <person name="Hughes D.P."/>
        </authorList>
    </citation>
    <scope>NUCLEOTIDE SEQUENCE [LARGE SCALE GENOMIC DNA]</scope>
    <source>
        <strain evidence="2 3">SC16a</strain>
    </source>
</reference>
<evidence type="ECO:0000313" key="2">
    <source>
        <dbReference type="EMBL" id="PFH62905.1"/>
    </source>
</evidence>